<evidence type="ECO:0000313" key="1">
    <source>
        <dbReference type="EMBL" id="CAK7931962.1"/>
    </source>
</evidence>
<evidence type="ECO:0000313" key="2">
    <source>
        <dbReference type="Proteomes" id="UP001162060"/>
    </source>
</evidence>
<protein>
    <submittedName>
        <fullName evidence="1">Uncharacterized protein</fullName>
    </submittedName>
</protein>
<sequence>MCMKVECSTCHKASWKGCGLHIDTALNGVKEQDRCPHWKTGKH</sequence>
<organism evidence="1 2">
    <name type="scientific">Peronospora matthiolae</name>
    <dbReference type="NCBI Taxonomy" id="2874970"/>
    <lineage>
        <taxon>Eukaryota</taxon>
        <taxon>Sar</taxon>
        <taxon>Stramenopiles</taxon>
        <taxon>Oomycota</taxon>
        <taxon>Peronosporomycetes</taxon>
        <taxon>Peronosporales</taxon>
        <taxon>Peronosporaceae</taxon>
        <taxon>Peronospora</taxon>
    </lineage>
</organism>
<accession>A0AAV1UD83</accession>
<name>A0AAV1UD83_9STRA</name>
<dbReference type="EMBL" id="CAKLBY020000187">
    <property type="protein sequence ID" value="CAK7931962.1"/>
    <property type="molecule type" value="Genomic_DNA"/>
</dbReference>
<proteinExistence type="predicted"/>
<comment type="caution">
    <text evidence="1">The sequence shown here is derived from an EMBL/GenBank/DDBJ whole genome shotgun (WGS) entry which is preliminary data.</text>
</comment>
<dbReference type="Proteomes" id="UP001162060">
    <property type="component" value="Unassembled WGS sequence"/>
</dbReference>
<dbReference type="AlphaFoldDB" id="A0AAV1UD83"/>
<reference evidence="1" key="1">
    <citation type="submission" date="2024-01" db="EMBL/GenBank/DDBJ databases">
        <authorList>
            <person name="Webb A."/>
        </authorList>
    </citation>
    <scope>NUCLEOTIDE SEQUENCE</scope>
    <source>
        <strain evidence="1">Pm1</strain>
    </source>
</reference>
<gene>
    <name evidence="1" type="ORF">PM001_LOCUS17112</name>
</gene>